<evidence type="ECO:0000313" key="4">
    <source>
        <dbReference type="EMBL" id="RUT30989.1"/>
    </source>
</evidence>
<dbReference type="SUPFAM" id="SSF53955">
    <property type="entry name" value="Lysozyme-like"/>
    <property type="match status" value="1"/>
</dbReference>
<dbReference type="InterPro" id="IPR008565">
    <property type="entry name" value="TtsA-like_GH18_dom"/>
</dbReference>
<dbReference type="Proteomes" id="UP000281547">
    <property type="component" value="Unassembled WGS sequence"/>
</dbReference>
<protein>
    <submittedName>
        <fullName evidence="4">Uncharacterized protein</fullName>
    </submittedName>
</protein>
<dbReference type="InterPro" id="IPR018537">
    <property type="entry name" value="Peptidoglycan-bd_3"/>
</dbReference>
<dbReference type="Pfam" id="PF05838">
    <property type="entry name" value="Glyco_hydro_108"/>
    <property type="match status" value="1"/>
</dbReference>
<feature type="domain" description="Peptidoglycan binding" evidence="3">
    <location>
        <begin position="102"/>
        <end position="168"/>
    </location>
</feature>
<proteinExistence type="predicted"/>
<dbReference type="AlphaFoldDB" id="A0A433XA91"/>
<dbReference type="CDD" id="cd13926">
    <property type="entry name" value="N-acetylmuramidase_GH108"/>
    <property type="match status" value="1"/>
</dbReference>
<dbReference type="EMBL" id="RZNJ01000003">
    <property type="protein sequence ID" value="RUT30989.1"/>
    <property type="molecule type" value="Genomic_DNA"/>
</dbReference>
<dbReference type="InterPro" id="IPR023346">
    <property type="entry name" value="Lysozyme-like_dom_sf"/>
</dbReference>
<organism evidence="4 5">
    <name type="scientific">Arsenicitalea aurantiaca</name>
    <dbReference type="NCBI Taxonomy" id="1783274"/>
    <lineage>
        <taxon>Bacteria</taxon>
        <taxon>Pseudomonadati</taxon>
        <taxon>Pseudomonadota</taxon>
        <taxon>Alphaproteobacteria</taxon>
        <taxon>Hyphomicrobiales</taxon>
        <taxon>Devosiaceae</taxon>
        <taxon>Arsenicitalea</taxon>
    </lineage>
</organism>
<evidence type="ECO:0000259" key="2">
    <source>
        <dbReference type="Pfam" id="PF05838"/>
    </source>
</evidence>
<sequence>MVEERRFAACLNEVLGHEGGYVDHPSDPGGATNMGITRATLAAWRGVSPVTALPKAEVRSLGRAEAEAIYRALYWDRCRGEMLPAGVDLAIFDFAVNSGADRAIRALQGALGVSRDGIIGPVTLGALEAGVAAGGTAALIGTLCDGRLGFLKALRTFAIFGRGWSNRVEAVRSAALAMARAAGLADTGSTGTERTIGMDFLQGYKTYIVALAMLLAGVAQMLGVELPSFSGQSAGHLVMEAFALIFLRSGLKASLAR</sequence>
<evidence type="ECO:0000313" key="5">
    <source>
        <dbReference type="Proteomes" id="UP000281547"/>
    </source>
</evidence>
<name>A0A433XA91_9HYPH</name>
<comment type="caution">
    <text evidence="4">The sequence shown here is derived from an EMBL/GenBank/DDBJ whole genome shotgun (WGS) entry which is preliminary data.</text>
</comment>
<evidence type="ECO:0000259" key="3">
    <source>
        <dbReference type="Pfam" id="PF09374"/>
    </source>
</evidence>
<keyword evidence="1" id="KW-1133">Transmembrane helix</keyword>
<feature type="transmembrane region" description="Helical" evidence="1">
    <location>
        <begin position="204"/>
        <end position="222"/>
    </location>
</feature>
<keyword evidence="1" id="KW-0472">Membrane</keyword>
<dbReference type="OrthoDB" id="9815229at2"/>
<reference evidence="4 5" key="1">
    <citation type="journal article" date="2016" name="Int. J. Syst. Evol. Microbiol.">
        <title>Arsenicitalea aurantiaca gen. nov., sp. nov., a new member of the family Hyphomicrobiaceae, isolated from high-arsenic sediment.</title>
        <authorList>
            <person name="Mu Y."/>
            <person name="Zhou L."/>
            <person name="Zeng X.C."/>
            <person name="Liu L."/>
            <person name="Pan Y."/>
            <person name="Chen X."/>
            <person name="Wang J."/>
            <person name="Li S."/>
            <person name="Li W.J."/>
            <person name="Wang Y."/>
        </authorList>
    </citation>
    <scope>NUCLEOTIDE SEQUENCE [LARGE SCALE GENOMIC DNA]</scope>
    <source>
        <strain evidence="4 5">42-50</strain>
    </source>
</reference>
<feature type="domain" description="TtsA-like Glycoside hydrolase family 108" evidence="2">
    <location>
        <begin position="12"/>
        <end position="99"/>
    </location>
</feature>
<accession>A0A433XA91</accession>
<dbReference type="Gene3D" id="1.20.141.10">
    <property type="entry name" value="Chitosanase, subunit A, domain 1"/>
    <property type="match status" value="1"/>
</dbReference>
<evidence type="ECO:0000256" key="1">
    <source>
        <dbReference type="SAM" id="Phobius"/>
    </source>
</evidence>
<keyword evidence="1" id="KW-0812">Transmembrane</keyword>
<gene>
    <name evidence="4" type="ORF">EMQ25_08905</name>
</gene>
<feature type="transmembrane region" description="Helical" evidence="1">
    <location>
        <begin position="234"/>
        <end position="251"/>
    </location>
</feature>
<dbReference type="Pfam" id="PF09374">
    <property type="entry name" value="PG_binding_3"/>
    <property type="match status" value="1"/>
</dbReference>
<dbReference type="RefSeq" id="WP_127188235.1">
    <property type="nucleotide sequence ID" value="NZ_RZNJ01000003.1"/>
</dbReference>
<keyword evidence="5" id="KW-1185">Reference proteome</keyword>